<dbReference type="Gene3D" id="3.20.20.120">
    <property type="entry name" value="Enolase-like C-terminal domain"/>
    <property type="match status" value="1"/>
</dbReference>
<reference evidence="3" key="1">
    <citation type="submission" date="2018-05" db="EMBL/GenBank/DDBJ databases">
        <authorList>
            <person name="Lanie J.A."/>
            <person name="Ng W.-L."/>
            <person name="Kazmierczak K.M."/>
            <person name="Andrzejewski T.M."/>
            <person name="Davidsen T.M."/>
            <person name="Wayne K.J."/>
            <person name="Tettelin H."/>
            <person name="Glass J.I."/>
            <person name="Rusch D."/>
            <person name="Podicherti R."/>
            <person name="Tsui H.-C.T."/>
            <person name="Winkler M.E."/>
        </authorList>
    </citation>
    <scope>NUCLEOTIDE SEQUENCE</scope>
</reference>
<keyword evidence="1" id="KW-0456">Lyase</keyword>
<dbReference type="SFLD" id="SFLDS00001">
    <property type="entry name" value="Enolase"/>
    <property type="match status" value="1"/>
</dbReference>
<dbReference type="InterPro" id="IPR013342">
    <property type="entry name" value="Mandelate_racemase_C"/>
</dbReference>
<accession>A0A382XWA4</accession>
<dbReference type="SUPFAM" id="SSF51604">
    <property type="entry name" value="Enolase C-terminal domain-like"/>
    <property type="match status" value="1"/>
</dbReference>
<dbReference type="InterPro" id="IPR036849">
    <property type="entry name" value="Enolase-like_C_sf"/>
</dbReference>
<dbReference type="EMBL" id="UINC01171038">
    <property type="protein sequence ID" value="SVD75382.1"/>
    <property type="molecule type" value="Genomic_DNA"/>
</dbReference>
<dbReference type="Gene3D" id="3.30.390.10">
    <property type="entry name" value="Enolase-like, N-terminal domain"/>
    <property type="match status" value="1"/>
</dbReference>
<evidence type="ECO:0000256" key="1">
    <source>
        <dbReference type="ARBA" id="ARBA00023239"/>
    </source>
</evidence>
<gene>
    <name evidence="3" type="ORF">METZ01_LOCUS428236</name>
</gene>
<proteinExistence type="predicted"/>
<dbReference type="PANTHER" id="PTHR48080">
    <property type="entry name" value="D-GALACTONATE DEHYDRATASE-RELATED"/>
    <property type="match status" value="1"/>
</dbReference>
<evidence type="ECO:0000313" key="3">
    <source>
        <dbReference type="EMBL" id="SVD75382.1"/>
    </source>
</evidence>
<dbReference type="InterPro" id="IPR034593">
    <property type="entry name" value="DgoD-like"/>
</dbReference>
<feature type="non-terminal residue" evidence="3">
    <location>
        <position position="1"/>
    </location>
</feature>
<dbReference type="Pfam" id="PF13378">
    <property type="entry name" value="MR_MLE_C"/>
    <property type="match status" value="1"/>
</dbReference>
<dbReference type="InterPro" id="IPR029065">
    <property type="entry name" value="Enolase_C-like"/>
</dbReference>
<dbReference type="InterPro" id="IPR018110">
    <property type="entry name" value="Mandel_Rmase/mucon_lact_enz_CS"/>
</dbReference>
<dbReference type="InterPro" id="IPR013341">
    <property type="entry name" value="Mandelate_racemase_N_dom"/>
</dbReference>
<dbReference type="PANTHER" id="PTHR48080:SF2">
    <property type="entry name" value="D-GALACTONATE DEHYDRATASE"/>
    <property type="match status" value="1"/>
</dbReference>
<dbReference type="PROSITE" id="PS00908">
    <property type="entry name" value="MR_MLE_1"/>
    <property type="match status" value="1"/>
</dbReference>
<organism evidence="3">
    <name type="scientific">marine metagenome</name>
    <dbReference type="NCBI Taxonomy" id="408172"/>
    <lineage>
        <taxon>unclassified sequences</taxon>
        <taxon>metagenomes</taxon>
        <taxon>ecological metagenomes</taxon>
    </lineage>
</organism>
<feature type="domain" description="Mandelate racemase/muconate lactonizing enzyme C-terminal" evidence="2">
    <location>
        <begin position="73"/>
        <end position="178"/>
    </location>
</feature>
<dbReference type="Pfam" id="PF02746">
    <property type="entry name" value="MR_MLE_N"/>
    <property type="match status" value="1"/>
</dbReference>
<feature type="non-terminal residue" evidence="3">
    <location>
        <position position="267"/>
    </location>
</feature>
<protein>
    <recommendedName>
        <fullName evidence="2">Mandelate racemase/muconate lactonizing enzyme C-terminal domain-containing protein</fullName>
    </recommendedName>
</protein>
<dbReference type="SUPFAM" id="SSF54826">
    <property type="entry name" value="Enolase N-terminal domain-like"/>
    <property type="match status" value="1"/>
</dbReference>
<dbReference type="SMART" id="SM00922">
    <property type="entry name" value="MR_MLE"/>
    <property type="match status" value="1"/>
</dbReference>
<dbReference type="SFLD" id="SFLDG00179">
    <property type="entry name" value="mandelate_racemase"/>
    <property type="match status" value="1"/>
</dbReference>
<dbReference type="AlphaFoldDB" id="A0A382XWA4"/>
<evidence type="ECO:0000259" key="2">
    <source>
        <dbReference type="SMART" id="SM00922"/>
    </source>
</evidence>
<name>A0A382XWA4_9ZZZZ</name>
<dbReference type="InterPro" id="IPR029017">
    <property type="entry name" value="Enolase-like_N"/>
</dbReference>
<dbReference type="CDD" id="cd03316">
    <property type="entry name" value="MR_like"/>
    <property type="match status" value="1"/>
</dbReference>
<sequence>IGLDPLNTEYIWQFLFRVDFFPGGRINAAAMSAIDIALWDIKGKALDQPVYILLGGKMRDRIFCYTGIGAKTPEDYARVAKERVAEGWKYLRMSVNDRDGILEPRTAVRDSVEHFAAVREAVGPEIEICIDVHTRLDPPDTIRLGRELEQYDPFFIEDPLRCENPQSYRHVRNHISCPMAVGEHYATKWEFRQMIEEELMDYARIDICNVGGLTEARKVANWCETHYIKIVPHNPLGPVSAAACAHLDIATDNFAVQEGGLVGRPVM</sequence>
<dbReference type="GO" id="GO:0016829">
    <property type="term" value="F:lyase activity"/>
    <property type="evidence" value="ECO:0007669"/>
    <property type="project" value="UniProtKB-KW"/>
</dbReference>
<dbReference type="GO" id="GO:0009063">
    <property type="term" value="P:amino acid catabolic process"/>
    <property type="evidence" value="ECO:0007669"/>
    <property type="project" value="InterPro"/>
</dbReference>